<dbReference type="Pfam" id="PF00285">
    <property type="entry name" value="Citrate_synt"/>
    <property type="match status" value="1"/>
</dbReference>
<dbReference type="Proteomes" id="UP000618579">
    <property type="component" value="Unassembled WGS sequence"/>
</dbReference>
<comment type="pathway">
    <text evidence="1">Carbohydrate metabolism; tricarboxylic acid cycle.</text>
</comment>
<dbReference type="InterPro" id="IPR024176">
    <property type="entry name" value="Citrate_synthase_bac-typ"/>
</dbReference>
<name>A0ABX1ZUK8_9BACL</name>
<dbReference type="Gene3D" id="1.10.230.10">
    <property type="entry name" value="Cytochrome P450-Terp, domain 2"/>
    <property type="match status" value="1"/>
</dbReference>
<keyword evidence="7" id="KW-0012">Acyltransferase</keyword>
<evidence type="ECO:0000256" key="6">
    <source>
        <dbReference type="RuleBase" id="RU003406"/>
    </source>
</evidence>
<dbReference type="InterPro" id="IPR002020">
    <property type="entry name" value="Citrate_synthase"/>
</dbReference>
<comment type="catalytic activity">
    <reaction evidence="4">
        <text>oxaloacetate + acetyl-CoA + H2O = citrate + CoA + H(+)</text>
        <dbReference type="Rhea" id="RHEA:16845"/>
        <dbReference type="ChEBI" id="CHEBI:15377"/>
        <dbReference type="ChEBI" id="CHEBI:15378"/>
        <dbReference type="ChEBI" id="CHEBI:16452"/>
        <dbReference type="ChEBI" id="CHEBI:16947"/>
        <dbReference type="ChEBI" id="CHEBI:57287"/>
        <dbReference type="ChEBI" id="CHEBI:57288"/>
        <dbReference type="EC" id="2.3.3.16"/>
    </reaction>
</comment>
<dbReference type="PANTHER" id="PTHR11739:SF4">
    <property type="entry name" value="CITRATE SYNTHASE, PEROXISOMAL"/>
    <property type="match status" value="1"/>
</dbReference>
<comment type="caution">
    <text evidence="7">The sequence shown here is derived from an EMBL/GenBank/DDBJ whole genome shotgun (WGS) entry which is preliminary data.</text>
</comment>
<dbReference type="EMBL" id="WHNZ01000061">
    <property type="protein sequence ID" value="NOV03506.1"/>
    <property type="molecule type" value="Genomic_DNA"/>
</dbReference>
<evidence type="ECO:0000313" key="7">
    <source>
        <dbReference type="EMBL" id="NOV03506.1"/>
    </source>
</evidence>
<dbReference type="GO" id="GO:0036440">
    <property type="term" value="F:citrate synthase activity"/>
    <property type="evidence" value="ECO:0007669"/>
    <property type="project" value="UniProtKB-EC"/>
</dbReference>
<dbReference type="RefSeq" id="WP_171686285.1">
    <property type="nucleotide sequence ID" value="NZ_WHNZ01000061.1"/>
</dbReference>
<sequence>MASVTGLDGVVAAETELSLVDGQNGYLVYRGYEAKELALKMSFEEVAYLLWHGELPSAEAINAFKKQWVDHRAIPTELKAVLDLLPKESEMMSVLRTAISVLGTCTRQESAWPPQFEHILANTALLPTIIAYHYRRSQGLQPVEPDPQLDHVANYLYMLTGSKPQYVHVKVLTAYFILAMEHGMNASTFAGRVVLSTQSDITSALCASIGAMKGPLHGGAPSEVLQMLDEIGTKEQAEAWLREELGAGRKLMGFGHRIYKTSDPRAEALRQLMQELASEDPWFDLAVHVEKVAVELLREYKPGRNLYVNVEFYAAAVMRAIALPTSLFTPSFTLSRIVGWTAHLLEQAGCNRIFRPQSVYVGELPASLLNRP</sequence>
<evidence type="ECO:0000256" key="4">
    <source>
        <dbReference type="ARBA" id="ARBA00049288"/>
    </source>
</evidence>
<accession>A0ABX1ZUK8</accession>
<evidence type="ECO:0000256" key="5">
    <source>
        <dbReference type="PIRNR" id="PIRNR001369"/>
    </source>
</evidence>
<comment type="similarity">
    <text evidence="2 5 6">Belongs to the citrate synthase family.</text>
</comment>
<evidence type="ECO:0000256" key="3">
    <source>
        <dbReference type="ARBA" id="ARBA00022679"/>
    </source>
</evidence>
<evidence type="ECO:0000313" key="8">
    <source>
        <dbReference type="Proteomes" id="UP000618579"/>
    </source>
</evidence>
<dbReference type="SUPFAM" id="SSF48256">
    <property type="entry name" value="Citrate synthase"/>
    <property type="match status" value="1"/>
</dbReference>
<dbReference type="InterPro" id="IPR016142">
    <property type="entry name" value="Citrate_synth-like_lrg_a-sub"/>
</dbReference>
<dbReference type="PROSITE" id="PS00480">
    <property type="entry name" value="CITRATE_SYNTHASE"/>
    <property type="match status" value="1"/>
</dbReference>
<reference evidence="7 8" key="1">
    <citation type="submission" date="2019-10" db="EMBL/GenBank/DDBJ databases">
        <title>Description of Paenibacillus pedi sp. nov.</title>
        <authorList>
            <person name="Carlier A."/>
            <person name="Qi S."/>
        </authorList>
    </citation>
    <scope>NUCLEOTIDE SEQUENCE [LARGE SCALE GENOMIC DNA]</scope>
    <source>
        <strain evidence="7 8">LMG 31457</strain>
    </source>
</reference>
<dbReference type="CDD" id="cd06109">
    <property type="entry name" value="BsCS-I_like"/>
    <property type="match status" value="1"/>
</dbReference>
<gene>
    <name evidence="7" type="ORF">GC097_26230</name>
</gene>
<dbReference type="PRINTS" id="PR00143">
    <property type="entry name" value="CITRTSNTHASE"/>
</dbReference>
<dbReference type="NCBIfam" id="NF009005">
    <property type="entry name" value="PRK12350.1"/>
    <property type="match status" value="1"/>
</dbReference>
<evidence type="ECO:0000256" key="2">
    <source>
        <dbReference type="ARBA" id="ARBA00010566"/>
    </source>
</evidence>
<organism evidence="7 8">
    <name type="scientific">Paenibacillus planticolens</name>
    <dbReference type="NCBI Taxonomy" id="2654976"/>
    <lineage>
        <taxon>Bacteria</taxon>
        <taxon>Bacillati</taxon>
        <taxon>Bacillota</taxon>
        <taxon>Bacilli</taxon>
        <taxon>Bacillales</taxon>
        <taxon>Paenibacillaceae</taxon>
        <taxon>Paenibacillus</taxon>
    </lineage>
</organism>
<dbReference type="Gene3D" id="1.10.580.10">
    <property type="entry name" value="Citrate Synthase, domain 1"/>
    <property type="match status" value="1"/>
</dbReference>
<protein>
    <recommendedName>
        <fullName evidence="5">Citrate synthase</fullName>
    </recommendedName>
</protein>
<dbReference type="InterPro" id="IPR019810">
    <property type="entry name" value="Citrate_synthase_AS"/>
</dbReference>
<dbReference type="InterPro" id="IPR016143">
    <property type="entry name" value="Citrate_synth-like_sm_a-sub"/>
</dbReference>
<dbReference type="PANTHER" id="PTHR11739">
    <property type="entry name" value="CITRATE SYNTHASE"/>
    <property type="match status" value="1"/>
</dbReference>
<evidence type="ECO:0000256" key="1">
    <source>
        <dbReference type="ARBA" id="ARBA00005163"/>
    </source>
</evidence>
<proteinExistence type="inferred from homology"/>
<dbReference type="InterPro" id="IPR036969">
    <property type="entry name" value="Citrate_synthase_sf"/>
</dbReference>
<dbReference type="PIRSF" id="PIRSF001369">
    <property type="entry name" value="Citrate_synth"/>
    <property type="match status" value="1"/>
</dbReference>
<keyword evidence="8" id="KW-1185">Reference proteome</keyword>
<keyword evidence="3 5" id="KW-0808">Transferase</keyword>